<name>A0A165PJ25_9AGAM</name>
<evidence type="ECO:0000313" key="2">
    <source>
        <dbReference type="Proteomes" id="UP000076761"/>
    </source>
</evidence>
<proteinExistence type="predicted"/>
<protein>
    <submittedName>
        <fullName evidence="1">Uncharacterized protein</fullName>
    </submittedName>
</protein>
<keyword evidence="2" id="KW-1185">Reference proteome</keyword>
<dbReference type="Proteomes" id="UP000076761">
    <property type="component" value="Unassembled WGS sequence"/>
</dbReference>
<accession>A0A165PJ25</accession>
<dbReference type="AlphaFoldDB" id="A0A165PJ25"/>
<gene>
    <name evidence="1" type="ORF">NEOLEDRAFT_1172175</name>
</gene>
<reference evidence="1 2" key="1">
    <citation type="journal article" date="2016" name="Mol. Biol. Evol.">
        <title>Comparative Genomics of Early-Diverging Mushroom-Forming Fungi Provides Insights into the Origins of Lignocellulose Decay Capabilities.</title>
        <authorList>
            <person name="Nagy L.G."/>
            <person name="Riley R."/>
            <person name="Tritt A."/>
            <person name="Adam C."/>
            <person name="Daum C."/>
            <person name="Floudas D."/>
            <person name="Sun H."/>
            <person name="Yadav J.S."/>
            <person name="Pangilinan J."/>
            <person name="Larsson K.H."/>
            <person name="Matsuura K."/>
            <person name="Barry K."/>
            <person name="Labutti K."/>
            <person name="Kuo R."/>
            <person name="Ohm R.A."/>
            <person name="Bhattacharya S.S."/>
            <person name="Shirouzu T."/>
            <person name="Yoshinaga Y."/>
            <person name="Martin F.M."/>
            <person name="Grigoriev I.V."/>
            <person name="Hibbett D.S."/>
        </authorList>
    </citation>
    <scope>NUCLEOTIDE SEQUENCE [LARGE SCALE GENOMIC DNA]</scope>
    <source>
        <strain evidence="1 2">HHB14362 ss-1</strain>
    </source>
</reference>
<dbReference type="InParanoid" id="A0A165PJ25"/>
<dbReference type="EMBL" id="KV425611">
    <property type="protein sequence ID" value="KZT21108.1"/>
    <property type="molecule type" value="Genomic_DNA"/>
</dbReference>
<sequence>MYVSFVSEWTTCIRGWRPENITPSVAAWRDVASTDNDQENSKAVYSGLTWERDSSVAGSAQILDPLVLAGGDHNLARRTLGLLGSSSLERFSPLPQLELRDEFHRACVVYALRQQDDYQELTDLVCNEIAAYAMRWACKTASFRSGNGQNKVCWISVLVWLLFSQTARGKHDVVALKALGLPEHLN</sequence>
<organism evidence="1 2">
    <name type="scientific">Neolentinus lepideus HHB14362 ss-1</name>
    <dbReference type="NCBI Taxonomy" id="1314782"/>
    <lineage>
        <taxon>Eukaryota</taxon>
        <taxon>Fungi</taxon>
        <taxon>Dikarya</taxon>
        <taxon>Basidiomycota</taxon>
        <taxon>Agaricomycotina</taxon>
        <taxon>Agaricomycetes</taxon>
        <taxon>Gloeophyllales</taxon>
        <taxon>Gloeophyllaceae</taxon>
        <taxon>Neolentinus</taxon>
    </lineage>
</organism>
<evidence type="ECO:0000313" key="1">
    <source>
        <dbReference type="EMBL" id="KZT21108.1"/>
    </source>
</evidence>